<dbReference type="EMBL" id="BDCX01000004">
    <property type="protein sequence ID" value="GAT66322.1"/>
    <property type="molecule type" value="Genomic_DNA"/>
</dbReference>
<dbReference type="GO" id="GO:0004497">
    <property type="term" value="F:monooxygenase activity"/>
    <property type="evidence" value="ECO:0007669"/>
    <property type="project" value="UniProtKB-KW"/>
</dbReference>
<dbReference type="Pfam" id="PF03992">
    <property type="entry name" value="ABM"/>
    <property type="match status" value="1"/>
</dbReference>
<keyword evidence="3" id="KW-1185">Reference proteome</keyword>
<reference evidence="3" key="2">
    <citation type="submission" date="2016-04" db="EMBL/GenBank/DDBJ databases">
        <title>Planomonospora sphaerica JCM9374 whole genome shotgun sequence.</title>
        <authorList>
            <person name="Suzuki T."/>
            <person name="Dohra H."/>
            <person name="Kodani S."/>
        </authorList>
    </citation>
    <scope>NUCLEOTIDE SEQUENCE [LARGE SCALE GENOMIC DNA]</scope>
    <source>
        <strain evidence="3">JCM 9374</strain>
    </source>
</reference>
<dbReference type="SUPFAM" id="SSF54909">
    <property type="entry name" value="Dimeric alpha+beta barrel"/>
    <property type="match status" value="1"/>
</dbReference>
<feature type="domain" description="ABM" evidence="1">
    <location>
        <begin position="2"/>
        <end position="92"/>
    </location>
</feature>
<dbReference type="AlphaFoldDB" id="A0A171C9A1"/>
<comment type="caution">
    <text evidence="2">The sequence shown here is derived from an EMBL/GenBank/DDBJ whole genome shotgun (WGS) entry which is preliminary data.</text>
</comment>
<reference evidence="2 3" key="1">
    <citation type="journal article" date="2016" name="Genome Announc.">
        <title>Draft Genome Sequence of Planomonospora sphaerica JCM9374, a Rare Actinomycete.</title>
        <authorList>
            <person name="Dohra H."/>
            <person name="Suzuki T."/>
            <person name="Inoue Y."/>
            <person name="Kodani S."/>
        </authorList>
    </citation>
    <scope>NUCLEOTIDE SEQUENCE [LARGE SCALE GENOMIC DNA]</scope>
    <source>
        <strain evidence="2 3">JCM 9374</strain>
    </source>
</reference>
<gene>
    <name evidence="2" type="ORF">PS9374_01971</name>
</gene>
<dbReference type="InterPro" id="IPR011008">
    <property type="entry name" value="Dimeric_a/b-barrel"/>
</dbReference>
<dbReference type="PROSITE" id="PS51725">
    <property type="entry name" value="ABM"/>
    <property type="match status" value="1"/>
</dbReference>
<evidence type="ECO:0000313" key="3">
    <source>
        <dbReference type="Proteomes" id="UP000077701"/>
    </source>
</evidence>
<keyword evidence="2" id="KW-0503">Monooxygenase</keyword>
<accession>A0A171C9A1</accession>
<dbReference type="RefSeq" id="WP_068896472.1">
    <property type="nucleotide sequence ID" value="NZ_BDCX01000004.1"/>
</dbReference>
<dbReference type="Gene3D" id="3.30.70.100">
    <property type="match status" value="1"/>
</dbReference>
<organism evidence="2 3">
    <name type="scientific">Planomonospora sphaerica</name>
    <dbReference type="NCBI Taxonomy" id="161355"/>
    <lineage>
        <taxon>Bacteria</taxon>
        <taxon>Bacillati</taxon>
        <taxon>Actinomycetota</taxon>
        <taxon>Actinomycetes</taxon>
        <taxon>Streptosporangiales</taxon>
        <taxon>Streptosporangiaceae</taxon>
        <taxon>Planomonospora</taxon>
    </lineage>
</organism>
<dbReference type="OrthoDB" id="287932at2"/>
<keyword evidence="2" id="KW-0560">Oxidoreductase</keyword>
<evidence type="ECO:0000259" key="1">
    <source>
        <dbReference type="PROSITE" id="PS51725"/>
    </source>
</evidence>
<evidence type="ECO:0000313" key="2">
    <source>
        <dbReference type="EMBL" id="GAT66322.1"/>
    </source>
</evidence>
<sequence length="94" mass="10122">MIIISGRLVVDPDDRDAYLQGCAGVVEQARAASGCLDFVLGADLVDAGRINVYERWESEEALEAFRGSGPEEEQTVAIRDAEVLRYHVSGVGPA</sequence>
<dbReference type="InterPro" id="IPR007138">
    <property type="entry name" value="ABM_dom"/>
</dbReference>
<dbReference type="Proteomes" id="UP000077701">
    <property type="component" value="Unassembled WGS sequence"/>
</dbReference>
<proteinExistence type="predicted"/>
<protein>
    <submittedName>
        <fullName evidence="2">Antibiotic biosynthesis monooxygenase</fullName>
    </submittedName>
</protein>
<name>A0A171C9A1_9ACTN</name>